<feature type="domain" description="Hemerythrin-like" evidence="2">
    <location>
        <begin position="3"/>
        <end position="122"/>
    </location>
</feature>
<reference evidence="3 4" key="1">
    <citation type="submission" date="2019-11" db="EMBL/GenBank/DDBJ databases">
        <title>Type strains purchased from KCTC, JCM and DSMZ.</title>
        <authorList>
            <person name="Lu H."/>
        </authorList>
    </citation>
    <scope>NUCLEOTIDE SEQUENCE [LARGE SCALE GENOMIC DNA]</scope>
    <source>
        <strain evidence="3 4">JCM 31587</strain>
    </source>
</reference>
<dbReference type="CDD" id="cd12108">
    <property type="entry name" value="Hr-like"/>
    <property type="match status" value="1"/>
</dbReference>
<protein>
    <submittedName>
        <fullName evidence="3">Hemerythrin domain-containing protein</fullName>
    </submittedName>
</protein>
<dbReference type="EMBL" id="WNKX01000003">
    <property type="protein sequence ID" value="MTW09899.1"/>
    <property type="molecule type" value="Genomic_DNA"/>
</dbReference>
<feature type="region of interest" description="Disordered" evidence="1">
    <location>
        <begin position="137"/>
        <end position="166"/>
    </location>
</feature>
<keyword evidence="4" id="KW-1185">Reference proteome</keyword>
<evidence type="ECO:0000313" key="3">
    <source>
        <dbReference type="EMBL" id="MTW09899.1"/>
    </source>
</evidence>
<dbReference type="PANTHER" id="PTHR35585">
    <property type="entry name" value="HHE DOMAIN PROTEIN (AFU_ORTHOLOGUE AFUA_4G00730)"/>
    <property type="match status" value="1"/>
</dbReference>
<dbReference type="Gene3D" id="1.20.120.520">
    <property type="entry name" value="nmb1532 protein domain like"/>
    <property type="match status" value="1"/>
</dbReference>
<proteinExistence type="predicted"/>
<evidence type="ECO:0000256" key="1">
    <source>
        <dbReference type="SAM" id="MobiDB-lite"/>
    </source>
</evidence>
<dbReference type="PANTHER" id="PTHR35585:SF1">
    <property type="entry name" value="HHE DOMAIN PROTEIN (AFU_ORTHOLOGUE AFUA_4G00730)"/>
    <property type="match status" value="1"/>
</dbReference>
<dbReference type="AlphaFoldDB" id="A0A6L6QCL6"/>
<dbReference type="Proteomes" id="UP000472320">
    <property type="component" value="Unassembled WGS sequence"/>
</dbReference>
<comment type="caution">
    <text evidence="3">The sequence shown here is derived from an EMBL/GenBank/DDBJ whole genome shotgun (WGS) entry which is preliminary data.</text>
</comment>
<dbReference type="InterPro" id="IPR012312">
    <property type="entry name" value="Hemerythrin-like"/>
</dbReference>
<organism evidence="3 4">
    <name type="scientific">Massilia eburnea</name>
    <dbReference type="NCBI Taxonomy" id="1776165"/>
    <lineage>
        <taxon>Bacteria</taxon>
        <taxon>Pseudomonadati</taxon>
        <taxon>Pseudomonadota</taxon>
        <taxon>Betaproteobacteria</taxon>
        <taxon>Burkholderiales</taxon>
        <taxon>Oxalobacteraceae</taxon>
        <taxon>Telluria group</taxon>
        <taxon>Massilia</taxon>
    </lineage>
</organism>
<sequence length="166" mass="18744">MDAIKLLKQDHTNVKALFQQYEEMGDRAFAGKKKLADRICLELTKHAVIEEEIFYPALREASKESEDQLDEASVEHASLKALIWQIGQMDPHDELYDAKVKVLGEYVNHHVKEEEGELFPQARQSDMDLATLGREMEARKEEVDSVPGEMPIPAGARTPGSARAVR</sequence>
<evidence type="ECO:0000313" key="4">
    <source>
        <dbReference type="Proteomes" id="UP000472320"/>
    </source>
</evidence>
<dbReference type="OrthoDB" id="5512987at2"/>
<accession>A0A6L6QCL6</accession>
<gene>
    <name evidence="3" type="ORF">GM658_04740</name>
</gene>
<name>A0A6L6QCL6_9BURK</name>
<evidence type="ECO:0000259" key="2">
    <source>
        <dbReference type="Pfam" id="PF01814"/>
    </source>
</evidence>
<dbReference type="RefSeq" id="WP_155452861.1">
    <property type="nucleotide sequence ID" value="NZ_WNKX01000003.1"/>
</dbReference>
<dbReference type="Pfam" id="PF01814">
    <property type="entry name" value="Hemerythrin"/>
    <property type="match status" value="1"/>
</dbReference>